<sequence>MDRREVIDLTDPELSAPGCLVDTVIEALLRETSEHVNETRACLDNSMHFFHLEGPLRGPPGARIRPDELHSSICSGIACLATAEDALKEALECVQAALRSLRVE</sequence>
<proteinExistence type="predicted"/>
<organism evidence="1">
    <name type="scientific">Petromyces alliaceus</name>
    <name type="common">Aspergillus alliaceus</name>
    <dbReference type="NCBI Taxonomy" id="209559"/>
    <lineage>
        <taxon>Eukaryota</taxon>
        <taxon>Fungi</taxon>
        <taxon>Dikarya</taxon>
        <taxon>Ascomycota</taxon>
        <taxon>Pezizomycotina</taxon>
        <taxon>Eurotiomycetes</taxon>
        <taxon>Eurotiomycetidae</taxon>
        <taxon>Eurotiales</taxon>
        <taxon>Aspergillaceae</taxon>
        <taxon>Aspergillus</taxon>
        <taxon>Aspergillus subgen. Circumdati</taxon>
    </lineage>
</organism>
<dbReference type="EMBL" id="ML735302">
    <property type="protein sequence ID" value="KAE8386911.1"/>
    <property type="molecule type" value="Genomic_DNA"/>
</dbReference>
<gene>
    <name evidence="1" type="ORF">BDV23DRAFT_186797</name>
</gene>
<reference evidence="1" key="1">
    <citation type="submission" date="2019-04" db="EMBL/GenBank/DDBJ databases">
        <title>Friends and foes A comparative genomics studyof 23 Aspergillus species from section Flavi.</title>
        <authorList>
            <consortium name="DOE Joint Genome Institute"/>
            <person name="Kjaerbolling I."/>
            <person name="Vesth T."/>
            <person name="Frisvad J.C."/>
            <person name="Nybo J.L."/>
            <person name="Theobald S."/>
            <person name="Kildgaard S."/>
            <person name="Isbrandt T."/>
            <person name="Kuo A."/>
            <person name="Sato A."/>
            <person name="Lyhne E.K."/>
            <person name="Kogle M.E."/>
            <person name="Wiebenga A."/>
            <person name="Kun R.S."/>
            <person name="Lubbers R.J."/>
            <person name="Makela M.R."/>
            <person name="Barry K."/>
            <person name="Chovatia M."/>
            <person name="Clum A."/>
            <person name="Daum C."/>
            <person name="Haridas S."/>
            <person name="He G."/>
            <person name="LaButti K."/>
            <person name="Lipzen A."/>
            <person name="Mondo S."/>
            <person name="Riley R."/>
            <person name="Salamov A."/>
            <person name="Simmons B.A."/>
            <person name="Magnuson J.K."/>
            <person name="Henrissat B."/>
            <person name="Mortensen U.H."/>
            <person name="Larsen T.O."/>
            <person name="Devries R.P."/>
            <person name="Grigoriev I.V."/>
            <person name="Machida M."/>
            <person name="Baker S.E."/>
            <person name="Andersen M.R."/>
        </authorList>
    </citation>
    <scope>NUCLEOTIDE SEQUENCE [LARGE SCALE GENOMIC DNA]</scope>
    <source>
        <strain evidence="1">IBT 14317</strain>
    </source>
</reference>
<evidence type="ECO:0000313" key="1">
    <source>
        <dbReference type="EMBL" id="KAE8386911.1"/>
    </source>
</evidence>
<dbReference type="AlphaFoldDB" id="A0A5N7BYJ1"/>
<protein>
    <submittedName>
        <fullName evidence="1">Uncharacterized protein</fullName>
    </submittedName>
</protein>
<dbReference type="OrthoDB" id="10288689at2759"/>
<name>A0A5N7BYJ1_PETAA</name>
<accession>A0A5N7BYJ1</accession>
<dbReference type="Proteomes" id="UP000326877">
    <property type="component" value="Unassembled WGS sequence"/>
</dbReference>